<keyword evidence="1" id="KW-0812">Transmembrane</keyword>
<evidence type="ECO:0000313" key="3">
    <source>
        <dbReference type="Proteomes" id="UP001596012"/>
    </source>
</evidence>
<organism evidence="2 3">
    <name type="scientific">Streptomyces xiangluensis</name>
    <dbReference type="NCBI Taxonomy" id="2665720"/>
    <lineage>
        <taxon>Bacteria</taxon>
        <taxon>Bacillati</taxon>
        <taxon>Actinomycetota</taxon>
        <taxon>Actinomycetes</taxon>
        <taxon>Kitasatosporales</taxon>
        <taxon>Streptomycetaceae</taxon>
        <taxon>Streptomyces</taxon>
    </lineage>
</organism>
<reference evidence="3" key="1">
    <citation type="journal article" date="2019" name="Int. J. Syst. Evol. Microbiol.">
        <title>The Global Catalogue of Microorganisms (GCM) 10K type strain sequencing project: providing services to taxonomists for standard genome sequencing and annotation.</title>
        <authorList>
            <consortium name="The Broad Institute Genomics Platform"/>
            <consortium name="The Broad Institute Genome Sequencing Center for Infectious Disease"/>
            <person name="Wu L."/>
            <person name="Ma J."/>
        </authorList>
    </citation>
    <scope>NUCLEOTIDE SEQUENCE [LARGE SCALE GENOMIC DNA]</scope>
    <source>
        <strain evidence="3">DT43</strain>
    </source>
</reference>
<dbReference type="RefSeq" id="WP_386338999.1">
    <property type="nucleotide sequence ID" value="NZ_JBHSFG010000013.1"/>
</dbReference>
<keyword evidence="3" id="KW-1185">Reference proteome</keyword>
<evidence type="ECO:0000256" key="1">
    <source>
        <dbReference type="SAM" id="Phobius"/>
    </source>
</evidence>
<proteinExistence type="predicted"/>
<comment type="caution">
    <text evidence="2">The sequence shown here is derived from an EMBL/GenBank/DDBJ whole genome shotgun (WGS) entry which is preliminary data.</text>
</comment>
<dbReference type="Proteomes" id="UP001596012">
    <property type="component" value="Unassembled WGS sequence"/>
</dbReference>
<protein>
    <recommendedName>
        <fullName evidence="4">DUF4352 domain-containing protein</fullName>
    </recommendedName>
</protein>
<name>A0ABV8YGD3_9ACTN</name>
<keyword evidence="1" id="KW-1133">Transmembrane helix</keyword>
<gene>
    <name evidence="2" type="ORF">ACFPH6_07250</name>
</gene>
<sequence>MPAYPPPPPPPSVKTKNVYIIAGAAVLITAIITTGVVVVNGQDDAGQANATSTSSPRPDEAITASPVVSVPPIGEEDKPDPVKLTDTVTYRNDVEVSLSGHRRGESGALASPPNTQFVRFRLKIANNSKKVADITGVQINCLYGDDVPGEEIRDHDLGLDGALEMRMRPRLRAGQTVSAVVACELPKSETHLRVEVVPGFLTDPAVFAGEVD</sequence>
<evidence type="ECO:0008006" key="4">
    <source>
        <dbReference type="Google" id="ProtNLM"/>
    </source>
</evidence>
<accession>A0ABV8YGD3</accession>
<dbReference type="EMBL" id="JBHSFG010000013">
    <property type="protein sequence ID" value="MFC4464362.1"/>
    <property type="molecule type" value="Genomic_DNA"/>
</dbReference>
<evidence type="ECO:0000313" key="2">
    <source>
        <dbReference type="EMBL" id="MFC4464362.1"/>
    </source>
</evidence>
<keyword evidence="1" id="KW-0472">Membrane</keyword>
<feature type="transmembrane region" description="Helical" evidence="1">
    <location>
        <begin position="20"/>
        <end position="39"/>
    </location>
</feature>